<proteinExistence type="predicted"/>
<keyword evidence="2" id="KW-1185">Reference proteome</keyword>
<organism evidence="1 2">
    <name type="scientific">Corynebacterium spheniscorum</name>
    <dbReference type="NCBI Taxonomy" id="185761"/>
    <lineage>
        <taxon>Bacteria</taxon>
        <taxon>Bacillati</taxon>
        <taxon>Actinomycetota</taxon>
        <taxon>Actinomycetes</taxon>
        <taxon>Mycobacteriales</taxon>
        <taxon>Corynebacteriaceae</taxon>
        <taxon>Corynebacterium</taxon>
    </lineage>
</organism>
<name>A0A1I2UFZ1_9CORY</name>
<gene>
    <name evidence="1" type="ORF">SAMN05660282_01871</name>
</gene>
<protein>
    <recommendedName>
        <fullName evidence="3">Ribbon-helix-helix protein, copG family</fullName>
    </recommendedName>
</protein>
<dbReference type="Proteomes" id="UP000199065">
    <property type="component" value="Unassembled WGS sequence"/>
</dbReference>
<dbReference type="STRING" id="185761.SAMN05660282_01871"/>
<dbReference type="EMBL" id="FOPJ01000013">
    <property type="protein sequence ID" value="SFG76072.1"/>
    <property type="molecule type" value="Genomic_DNA"/>
</dbReference>
<sequence>MTLRLSPEVDRALELLAQAQGLSKHEAVVRSILSAAARAVHDAHVERLAADYLPEYLAMHKRLSQGPRR</sequence>
<dbReference type="AlphaFoldDB" id="A0A1I2UFZ1"/>
<accession>A0A1I2UFZ1</accession>
<reference evidence="1 2" key="1">
    <citation type="submission" date="2016-10" db="EMBL/GenBank/DDBJ databases">
        <authorList>
            <person name="de Groot N.N."/>
        </authorList>
    </citation>
    <scope>NUCLEOTIDE SEQUENCE [LARGE SCALE GENOMIC DNA]</scope>
    <source>
        <strain>J11</strain>
        <strain evidence="2">PG 39</strain>
    </source>
</reference>
<evidence type="ECO:0008006" key="3">
    <source>
        <dbReference type="Google" id="ProtNLM"/>
    </source>
</evidence>
<evidence type="ECO:0000313" key="2">
    <source>
        <dbReference type="Proteomes" id="UP000199065"/>
    </source>
</evidence>
<evidence type="ECO:0000313" key="1">
    <source>
        <dbReference type="EMBL" id="SFG76072.1"/>
    </source>
</evidence>